<feature type="transmembrane region" description="Helical" evidence="9">
    <location>
        <begin position="21"/>
        <end position="41"/>
    </location>
</feature>
<feature type="transmembrane region" description="Helical" evidence="9">
    <location>
        <begin position="432"/>
        <end position="451"/>
    </location>
</feature>
<keyword evidence="4 9" id="KW-0812">Transmembrane</keyword>
<evidence type="ECO:0000313" key="10">
    <source>
        <dbReference type="EMBL" id="KAL3853181.1"/>
    </source>
</evidence>
<name>A0ABD3UVY4_SINWO</name>
<dbReference type="AlphaFoldDB" id="A0ABD3UVY4"/>
<sequence length="540" mass="61576">MTIIGSRLLLKAAQAATYNMFLQLIMRLMTFALNAFSLRFISKEMLGVVNVRLILLYSTGLFIATEALDRVAMSKLENKHWPQVINLIWLSFPLSLVCGLVLGFAWLYGFQRPDQAITPNYVYGVLGFVLATVIYCTCRQLFVITSTFMFIKLRVIINGISELFKCVVNIILVIYFPHWGVINFALSQVLSAILYVICYYGYVIYYMRGLDESSDFPVKKVRDLFPRRLEGKPFIDKHQALLAVSIFKQCLLKQFLTEGEKYVMTIFAVLSFADQGIYEMVNHLGSLAARFIFLPIEESGYLFFSQLLVRGEHVSKQKEENVKLATSVIRYLLKFVTMIGLVTMVFGYSYSYLTLHLYGGKVLSVGIGPSLLRWYCVYVLIISINGITECFYFATMGKKEVDSYNQKMVIFSAILLVSSLLLTRWFGSVGFIFANCINMISRIIHSIYYIVHYFQGSGYKPFKGVWPSKTVVVSLVVAFIITTLSENYFCCHFGYQWRVVHICIGAACGLGVLLAVYLTETEMCEFVVKQYKASQPKKLE</sequence>
<protein>
    <recommendedName>
        <fullName evidence="9">Protein RFT1 homolog</fullName>
    </recommendedName>
</protein>
<evidence type="ECO:0000256" key="2">
    <source>
        <dbReference type="ARBA" id="ARBA00004922"/>
    </source>
</evidence>
<evidence type="ECO:0000256" key="3">
    <source>
        <dbReference type="ARBA" id="ARBA00010288"/>
    </source>
</evidence>
<dbReference type="Proteomes" id="UP001634394">
    <property type="component" value="Unassembled WGS sequence"/>
</dbReference>
<dbReference type="Pfam" id="PF04506">
    <property type="entry name" value="Rft-1"/>
    <property type="match status" value="1"/>
</dbReference>
<dbReference type="PANTHER" id="PTHR13117:SF5">
    <property type="entry name" value="PROTEIN RFT1 HOMOLOG"/>
    <property type="match status" value="1"/>
</dbReference>
<evidence type="ECO:0000256" key="5">
    <source>
        <dbReference type="ARBA" id="ARBA00022824"/>
    </source>
</evidence>
<evidence type="ECO:0000256" key="4">
    <source>
        <dbReference type="ARBA" id="ARBA00022692"/>
    </source>
</evidence>
<feature type="transmembrane region" description="Helical" evidence="9">
    <location>
        <begin position="471"/>
        <end position="489"/>
    </location>
</feature>
<comment type="subcellular location">
    <subcellularLocation>
        <location evidence="1 9">Endoplasmic reticulum membrane</location>
        <topology evidence="1 9">Multi-pass membrane protein</topology>
    </subcellularLocation>
</comment>
<accession>A0ABD3UVY4</accession>
<dbReference type="EMBL" id="JBJQND010000015">
    <property type="protein sequence ID" value="KAL3853181.1"/>
    <property type="molecule type" value="Genomic_DNA"/>
</dbReference>
<comment type="function">
    <text evidence="8 9">Intramembrane glycolipid transporter that operates in the biosynthetic pathway of dolichol-linked oligosaccharides, the glycan precursors employed in protein asparagine (N)-glycosylation. The sequential addition of sugars to dolichol pyrophosphate produces dolichol-linked oligosaccharides containing fourteen sugars, including two GlcNAcs, nine mannoses and three glucoses. Once assembled, the oligosaccharide is transferred from the lipid to nascent proteins by oligosaccharyltransferases. The assembly of dolichol-linked oligosaccharides begins on the cytosolic side of the endoplasmic reticulum membrane and finishes in its lumen. RFT1 could mediate the translocation of the cytosolically oriented intermediate DolPP-GlcNAc2Man5, produced by ALG11, into the ER lumen where dolichol-linked oligosaccharides assembly continues. However, the intramembrane lipid transporter activity could not be confirmed in vitro.</text>
</comment>
<evidence type="ECO:0000256" key="1">
    <source>
        <dbReference type="ARBA" id="ARBA00004477"/>
    </source>
</evidence>
<dbReference type="GO" id="GO:0005789">
    <property type="term" value="C:endoplasmic reticulum membrane"/>
    <property type="evidence" value="ECO:0007669"/>
    <property type="project" value="UniProtKB-SubCell"/>
</dbReference>
<keyword evidence="7 9" id="KW-0472">Membrane</keyword>
<keyword evidence="6 9" id="KW-1133">Transmembrane helix</keyword>
<feature type="transmembrane region" description="Helical" evidence="9">
    <location>
        <begin position="182"/>
        <end position="205"/>
    </location>
</feature>
<feature type="transmembrane region" description="Helical" evidence="9">
    <location>
        <begin position="155"/>
        <end position="176"/>
    </location>
</feature>
<evidence type="ECO:0000256" key="6">
    <source>
        <dbReference type="ARBA" id="ARBA00022989"/>
    </source>
</evidence>
<feature type="transmembrane region" description="Helical" evidence="9">
    <location>
        <begin position="495"/>
        <end position="519"/>
    </location>
</feature>
<evidence type="ECO:0000313" key="11">
    <source>
        <dbReference type="Proteomes" id="UP001634394"/>
    </source>
</evidence>
<feature type="transmembrane region" description="Helical" evidence="9">
    <location>
        <begin position="84"/>
        <end position="109"/>
    </location>
</feature>
<dbReference type="PANTHER" id="PTHR13117">
    <property type="entry name" value="ENDOPLASMIC RETICULUM MULTISPAN TRANSMEMBRANE PROTEIN-RELATED"/>
    <property type="match status" value="1"/>
</dbReference>
<comment type="similarity">
    <text evidence="3 9">Belongs to the RFT1 family.</text>
</comment>
<feature type="transmembrane region" description="Helical" evidence="9">
    <location>
        <begin position="331"/>
        <end position="352"/>
    </location>
</feature>
<feature type="transmembrane region" description="Helical" evidence="9">
    <location>
        <begin position="121"/>
        <end position="143"/>
    </location>
</feature>
<proteinExistence type="inferred from homology"/>
<reference evidence="10 11" key="1">
    <citation type="submission" date="2024-11" db="EMBL/GenBank/DDBJ databases">
        <title>Chromosome-level genome assembly of the freshwater bivalve Anodonta woodiana.</title>
        <authorList>
            <person name="Chen X."/>
        </authorList>
    </citation>
    <scope>NUCLEOTIDE SEQUENCE [LARGE SCALE GENOMIC DNA]</scope>
    <source>
        <strain evidence="10">MN2024</strain>
        <tissue evidence="10">Gills</tissue>
    </source>
</reference>
<keyword evidence="5" id="KW-0256">Endoplasmic reticulum</keyword>
<dbReference type="InterPro" id="IPR007594">
    <property type="entry name" value="RFT1"/>
</dbReference>
<gene>
    <name evidence="10" type="ORF">ACJMK2_016746</name>
</gene>
<comment type="pathway">
    <text evidence="2">Protein modification; protein glycosylation.</text>
</comment>
<keyword evidence="11" id="KW-1185">Reference proteome</keyword>
<feature type="transmembrane region" description="Helical" evidence="9">
    <location>
        <begin position="372"/>
        <end position="396"/>
    </location>
</feature>
<organism evidence="10 11">
    <name type="scientific">Sinanodonta woodiana</name>
    <name type="common">Chinese pond mussel</name>
    <name type="synonym">Anodonta woodiana</name>
    <dbReference type="NCBI Taxonomy" id="1069815"/>
    <lineage>
        <taxon>Eukaryota</taxon>
        <taxon>Metazoa</taxon>
        <taxon>Spiralia</taxon>
        <taxon>Lophotrochozoa</taxon>
        <taxon>Mollusca</taxon>
        <taxon>Bivalvia</taxon>
        <taxon>Autobranchia</taxon>
        <taxon>Heteroconchia</taxon>
        <taxon>Palaeoheterodonta</taxon>
        <taxon>Unionida</taxon>
        <taxon>Unionoidea</taxon>
        <taxon>Unionidae</taxon>
        <taxon>Unioninae</taxon>
        <taxon>Sinanodonta</taxon>
    </lineage>
</organism>
<evidence type="ECO:0000256" key="9">
    <source>
        <dbReference type="RuleBase" id="RU365067"/>
    </source>
</evidence>
<comment type="caution">
    <text evidence="10">The sequence shown here is derived from an EMBL/GenBank/DDBJ whole genome shotgun (WGS) entry which is preliminary data.</text>
</comment>
<feature type="transmembrane region" description="Helical" evidence="9">
    <location>
        <begin position="408"/>
        <end position="426"/>
    </location>
</feature>
<evidence type="ECO:0000256" key="7">
    <source>
        <dbReference type="ARBA" id="ARBA00023136"/>
    </source>
</evidence>
<evidence type="ECO:0000256" key="8">
    <source>
        <dbReference type="ARBA" id="ARBA00045912"/>
    </source>
</evidence>